<evidence type="ECO:0000313" key="2">
    <source>
        <dbReference type="Proteomes" id="UP001055811"/>
    </source>
</evidence>
<evidence type="ECO:0000313" key="1">
    <source>
        <dbReference type="EMBL" id="KAI3751364.1"/>
    </source>
</evidence>
<sequence>MLVELNLCNIEISKEAIETAGRCCPMLKTLKVIHETNCMYWHRGTDEKSLMIRNRTAVAIGENIHGLRHVELMIGNNMTNIGLQAILEGCGHIESLDLR</sequence>
<reference evidence="1 2" key="2">
    <citation type="journal article" date="2022" name="Mol. Ecol. Resour.">
        <title>The genomes of chicory, endive, great burdock and yacon provide insights into Asteraceae paleo-polyploidization history and plant inulin production.</title>
        <authorList>
            <person name="Fan W."/>
            <person name="Wang S."/>
            <person name="Wang H."/>
            <person name="Wang A."/>
            <person name="Jiang F."/>
            <person name="Liu H."/>
            <person name="Zhao H."/>
            <person name="Xu D."/>
            <person name="Zhang Y."/>
        </authorList>
    </citation>
    <scope>NUCLEOTIDE SEQUENCE [LARGE SCALE GENOMIC DNA]</scope>
    <source>
        <strain evidence="2">cv. Punajuju</strain>
        <tissue evidence="1">Leaves</tissue>
    </source>
</reference>
<name>A0ACB9DXE1_CICIN</name>
<protein>
    <submittedName>
        <fullName evidence="1">Uncharacterized protein</fullName>
    </submittedName>
</protein>
<dbReference type="EMBL" id="CM042012">
    <property type="protein sequence ID" value="KAI3751364.1"/>
    <property type="molecule type" value="Genomic_DNA"/>
</dbReference>
<gene>
    <name evidence="1" type="ORF">L2E82_22448</name>
</gene>
<proteinExistence type="predicted"/>
<keyword evidence="2" id="KW-1185">Reference proteome</keyword>
<accession>A0ACB9DXE1</accession>
<comment type="caution">
    <text evidence="1">The sequence shown here is derived from an EMBL/GenBank/DDBJ whole genome shotgun (WGS) entry which is preliminary data.</text>
</comment>
<reference evidence="2" key="1">
    <citation type="journal article" date="2022" name="Mol. Ecol. Resour.">
        <title>The genomes of chicory, endive, great burdock and yacon provide insights into Asteraceae palaeo-polyploidization history and plant inulin production.</title>
        <authorList>
            <person name="Fan W."/>
            <person name="Wang S."/>
            <person name="Wang H."/>
            <person name="Wang A."/>
            <person name="Jiang F."/>
            <person name="Liu H."/>
            <person name="Zhao H."/>
            <person name="Xu D."/>
            <person name="Zhang Y."/>
        </authorList>
    </citation>
    <scope>NUCLEOTIDE SEQUENCE [LARGE SCALE GENOMIC DNA]</scope>
    <source>
        <strain evidence="2">cv. Punajuju</strain>
    </source>
</reference>
<organism evidence="1 2">
    <name type="scientific">Cichorium intybus</name>
    <name type="common">Chicory</name>
    <dbReference type="NCBI Taxonomy" id="13427"/>
    <lineage>
        <taxon>Eukaryota</taxon>
        <taxon>Viridiplantae</taxon>
        <taxon>Streptophyta</taxon>
        <taxon>Embryophyta</taxon>
        <taxon>Tracheophyta</taxon>
        <taxon>Spermatophyta</taxon>
        <taxon>Magnoliopsida</taxon>
        <taxon>eudicotyledons</taxon>
        <taxon>Gunneridae</taxon>
        <taxon>Pentapetalae</taxon>
        <taxon>asterids</taxon>
        <taxon>campanulids</taxon>
        <taxon>Asterales</taxon>
        <taxon>Asteraceae</taxon>
        <taxon>Cichorioideae</taxon>
        <taxon>Cichorieae</taxon>
        <taxon>Cichoriinae</taxon>
        <taxon>Cichorium</taxon>
    </lineage>
</organism>
<dbReference type="Proteomes" id="UP001055811">
    <property type="component" value="Linkage Group LG04"/>
</dbReference>